<dbReference type="Pfam" id="PF00884">
    <property type="entry name" value="Sulfatase"/>
    <property type="match status" value="1"/>
</dbReference>
<feature type="domain" description="Sulfatase N-terminal" evidence="3">
    <location>
        <begin position="33"/>
        <end position="403"/>
    </location>
</feature>
<name>A0ABZ0IQI7_9BACT</name>
<dbReference type="InterPro" id="IPR017850">
    <property type="entry name" value="Alkaline_phosphatase_core_sf"/>
</dbReference>
<dbReference type="PROSITE" id="PS00523">
    <property type="entry name" value="SULFATASE_1"/>
    <property type="match status" value="1"/>
</dbReference>
<sequence>MINSSSIKALSLVTLAAALGCKMEPAEETTPKPNIIVILADDLGYGDVSAYGSSTISTPNIDQLAAAGLRFTQGYCTSATCTPSRYGLLTGVYPWRNKDARVLPGDAPALIRPGMATLPSLLKKAGYKTAVVGKWHLGLGDGNVNWNERISPGPNDIGFDYSYMMAATNDRVPTVFVENQKVVGLEAHDPLMINYKENFPGEPTGKDNPELLKMHPSHGHDMSIHNGISRIGFMKGGKAALWRDEDMADVFVDKAREFMTEQKDGPFFLYFALHQPHVPRTPNERFVGQSGMGPRGDAIVEADWCVGEITKHLESLGLSKNTLIVFSSDNGPVIDDGYQDQAVELLGDHQPLGPLRGGKYSLFDGGTRVPFIVSWPGKVKAGVSDALVCQVDLPASLSSLVGVTADSGTIADSKNVIDALLGKSDIGRSSLVLHASGTQAIRNLKWYLIPPNDGPAIYQYTNTESGRDTAMQLYQISDPGQKINIAAENPEAVAELEALLLAEKKK</sequence>
<dbReference type="PROSITE" id="PS00149">
    <property type="entry name" value="SULFATASE_2"/>
    <property type="match status" value="1"/>
</dbReference>
<evidence type="ECO:0000313" key="4">
    <source>
        <dbReference type="EMBL" id="WOK06976.1"/>
    </source>
</evidence>
<keyword evidence="5" id="KW-1185">Reference proteome</keyword>
<proteinExistence type="inferred from homology"/>
<evidence type="ECO:0000313" key="5">
    <source>
        <dbReference type="Proteomes" id="UP001302349"/>
    </source>
</evidence>
<keyword evidence="2" id="KW-0378">Hydrolase</keyword>
<dbReference type="Proteomes" id="UP001302349">
    <property type="component" value="Chromosome"/>
</dbReference>
<organism evidence="4 5">
    <name type="scientific">Imperialibacter roseus</name>
    <dbReference type="NCBI Taxonomy" id="1324217"/>
    <lineage>
        <taxon>Bacteria</taxon>
        <taxon>Pseudomonadati</taxon>
        <taxon>Bacteroidota</taxon>
        <taxon>Cytophagia</taxon>
        <taxon>Cytophagales</taxon>
        <taxon>Flammeovirgaceae</taxon>
        <taxon>Imperialibacter</taxon>
    </lineage>
</organism>
<comment type="similarity">
    <text evidence="1">Belongs to the sulfatase family.</text>
</comment>
<gene>
    <name evidence="4" type="ORF">RT717_28330</name>
</gene>
<dbReference type="Gene3D" id="3.40.720.10">
    <property type="entry name" value="Alkaline Phosphatase, subunit A"/>
    <property type="match status" value="1"/>
</dbReference>
<dbReference type="CDD" id="cd16143">
    <property type="entry name" value="ARS_like"/>
    <property type="match status" value="1"/>
</dbReference>
<reference evidence="4 5" key="1">
    <citation type="journal article" date="2023" name="Microbiol. Resour. Announc.">
        <title>Complete Genome Sequence of Imperialibacter roseus strain P4T.</title>
        <authorList>
            <person name="Tizabi D.R."/>
            <person name="Bachvaroff T."/>
            <person name="Hill R.T."/>
        </authorList>
    </citation>
    <scope>NUCLEOTIDE SEQUENCE [LARGE SCALE GENOMIC DNA]</scope>
    <source>
        <strain evidence="4 5">P4T</strain>
    </source>
</reference>
<dbReference type="InterPro" id="IPR024607">
    <property type="entry name" value="Sulfatase_CS"/>
</dbReference>
<evidence type="ECO:0000256" key="1">
    <source>
        <dbReference type="ARBA" id="ARBA00008779"/>
    </source>
</evidence>
<protein>
    <submittedName>
        <fullName evidence="4">Arylsulfatase</fullName>
    </submittedName>
</protein>
<accession>A0ABZ0IQI7</accession>
<evidence type="ECO:0000259" key="3">
    <source>
        <dbReference type="Pfam" id="PF00884"/>
    </source>
</evidence>
<dbReference type="SUPFAM" id="SSF53649">
    <property type="entry name" value="Alkaline phosphatase-like"/>
    <property type="match status" value="1"/>
</dbReference>
<dbReference type="RefSeq" id="WP_317489666.1">
    <property type="nucleotide sequence ID" value="NZ_CP136051.1"/>
</dbReference>
<evidence type="ECO:0000256" key="2">
    <source>
        <dbReference type="ARBA" id="ARBA00022801"/>
    </source>
</evidence>
<dbReference type="Gene3D" id="3.30.1120.10">
    <property type="match status" value="1"/>
</dbReference>
<dbReference type="EMBL" id="CP136051">
    <property type="protein sequence ID" value="WOK06976.1"/>
    <property type="molecule type" value="Genomic_DNA"/>
</dbReference>
<dbReference type="PANTHER" id="PTHR43751">
    <property type="entry name" value="SULFATASE"/>
    <property type="match status" value="1"/>
</dbReference>
<dbReference type="InterPro" id="IPR052701">
    <property type="entry name" value="GAG_Ulvan_Degrading_Sulfatases"/>
</dbReference>
<dbReference type="InterPro" id="IPR000917">
    <property type="entry name" value="Sulfatase_N"/>
</dbReference>
<dbReference type="PANTHER" id="PTHR43751:SF7">
    <property type="entry name" value="ARYLSULPHATASE A"/>
    <property type="match status" value="1"/>
</dbReference>